<dbReference type="AlphaFoldDB" id="A0A7W8EAG8"/>
<organism evidence="3 4">
    <name type="scientific">Granulicella mallensis</name>
    <dbReference type="NCBI Taxonomy" id="940614"/>
    <lineage>
        <taxon>Bacteria</taxon>
        <taxon>Pseudomonadati</taxon>
        <taxon>Acidobacteriota</taxon>
        <taxon>Terriglobia</taxon>
        <taxon>Terriglobales</taxon>
        <taxon>Acidobacteriaceae</taxon>
        <taxon>Granulicella</taxon>
    </lineage>
</organism>
<comment type="caution">
    <text evidence="3">The sequence shown here is derived from an EMBL/GenBank/DDBJ whole genome shotgun (WGS) entry which is preliminary data.</text>
</comment>
<dbReference type="Proteomes" id="UP000584867">
    <property type="component" value="Unassembled WGS sequence"/>
</dbReference>
<feature type="chain" id="PRO_5030545758" evidence="2">
    <location>
        <begin position="25"/>
        <end position="222"/>
    </location>
</feature>
<keyword evidence="2" id="KW-0732">Signal</keyword>
<reference evidence="3 4" key="1">
    <citation type="submission" date="2020-08" db="EMBL/GenBank/DDBJ databases">
        <title>Genomic Encyclopedia of Type Strains, Phase IV (KMG-V): Genome sequencing to study the core and pangenomes of soil and plant-associated prokaryotes.</title>
        <authorList>
            <person name="Whitman W."/>
        </authorList>
    </citation>
    <scope>NUCLEOTIDE SEQUENCE [LARGE SCALE GENOMIC DNA]</scope>
    <source>
        <strain evidence="3 4">X5P3</strain>
    </source>
</reference>
<evidence type="ECO:0000256" key="1">
    <source>
        <dbReference type="SAM" id="MobiDB-lite"/>
    </source>
</evidence>
<sequence length="222" mass="24776">MPRHWISLVFAAILVSLTTASAHAEKPRKPKPALPAQQYPMHDTHPGEHVTISAEPGDSKETAPNTRLDYYHHGFMPLRVIVTNDSDQALTLDDARIHFIAADNTLIPAATNDDLQRRLFSMKSVTGTKIPMPAPIPSITIHHKPINKQILADDEDFGFQTTTVAPHTTVSGYLFYDVREIDDPVLEHAHLELRKVRYAATNNPLDTFEIPLKPSTEPKPSK</sequence>
<feature type="region of interest" description="Disordered" evidence="1">
    <location>
        <begin position="21"/>
        <end position="65"/>
    </location>
</feature>
<dbReference type="EMBL" id="JACHIO010000018">
    <property type="protein sequence ID" value="MBB5065613.1"/>
    <property type="molecule type" value="Genomic_DNA"/>
</dbReference>
<evidence type="ECO:0000256" key="2">
    <source>
        <dbReference type="SAM" id="SignalP"/>
    </source>
</evidence>
<dbReference type="RefSeq" id="WP_184258467.1">
    <property type="nucleotide sequence ID" value="NZ_JACHIO010000018.1"/>
</dbReference>
<evidence type="ECO:0000313" key="4">
    <source>
        <dbReference type="Proteomes" id="UP000584867"/>
    </source>
</evidence>
<name>A0A7W8EAG8_9BACT</name>
<protein>
    <submittedName>
        <fullName evidence="3">Uncharacterized protein</fullName>
    </submittedName>
</protein>
<gene>
    <name evidence="3" type="ORF">HDF15_003982</name>
</gene>
<accession>A0A7W8EAG8</accession>
<proteinExistence type="predicted"/>
<evidence type="ECO:0000313" key="3">
    <source>
        <dbReference type="EMBL" id="MBB5065613.1"/>
    </source>
</evidence>
<feature type="signal peptide" evidence="2">
    <location>
        <begin position="1"/>
        <end position="24"/>
    </location>
</feature>